<protein>
    <submittedName>
        <fullName evidence="1">Uncharacterized protein</fullName>
    </submittedName>
</protein>
<sequence>MEHVLVRTAADGQPGAVIRGGQEWTVGAEPLRWFERVSWWEAERRMPLGLSRVDVEVWRLQTRLGRNAGSALTTMEIVRDGLGGGWRLRSAVADNTAENAIADAA</sequence>
<proteinExistence type="predicted"/>
<evidence type="ECO:0000313" key="1">
    <source>
        <dbReference type="EMBL" id="XCH12342.1"/>
    </source>
</evidence>
<gene>
    <name evidence="1" type="ORF">ABRP34_04910</name>
</gene>
<dbReference type="EMBL" id="CP159279">
    <property type="protein sequence ID" value="XCH12342.1"/>
    <property type="molecule type" value="Genomic_DNA"/>
</dbReference>
<organism evidence="1">
    <name type="scientific">Arthrobacter sp. K5</name>
    <dbReference type="NCBI Taxonomy" id="2839623"/>
    <lineage>
        <taxon>Bacteria</taxon>
        <taxon>Bacillati</taxon>
        <taxon>Actinomycetota</taxon>
        <taxon>Actinomycetes</taxon>
        <taxon>Micrococcales</taxon>
        <taxon>Micrococcaceae</taxon>
        <taxon>Arthrobacter</taxon>
    </lineage>
</organism>
<dbReference type="AlphaFoldDB" id="A0AAU8ESG2"/>
<accession>A0AAU8ESG2</accession>
<name>A0AAU8ESG2_9MICC</name>
<dbReference type="RefSeq" id="WP_353712458.1">
    <property type="nucleotide sequence ID" value="NZ_CP159279.1"/>
</dbReference>
<reference evidence="1" key="1">
    <citation type="submission" date="2024-06" db="EMBL/GenBank/DDBJ databases">
        <title>Biodegradation of dimethachlon by Arthrobacter sp. K5: mechanistic insights and ecological implications.</title>
        <authorList>
            <person name="Hu S."/>
            <person name="Lu P."/>
        </authorList>
    </citation>
    <scope>NUCLEOTIDE SEQUENCE</scope>
    <source>
        <strain evidence="1">K5</strain>
    </source>
</reference>